<organism evidence="2 3">
    <name type="scientific">Aphis craccivora</name>
    <name type="common">Cowpea aphid</name>
    <dbReference type="NCBI Taxonomy" id="307492"/>
    <lineage>
        <taxon>Eukaryota</taxon>
        <taxon>Metazoa</taxon>
        <taxon>Ecdysozoa</taxon>
        <taxon>Arthropoda</taxon>
        <taxon>Hexapoda</taxon>
        <taxon>Insecta</taxon>
        <taxon>Pterygota</taxon>
        <taxon>Neoptera</taxon>
        <taxon>Paraneoptera</taxon>
        <taxon>Hemiptera</taxon>
        <taxon>Sternorrhyncha</taxon>
        <taxon>Aphidomorpha</taxon>
        <taxon>Aphidoidea</taxon>
        <taxon>Aphididae</taxon>
        <taxon>Aphidini</taxon>
        <taxon>Aphis</taxon>
        <taxon>Aphis</taxon>
    </lineage>
</organism>
<dbReference type="AlphaFoldDB" id="A0A6G0VRZ0"/>
<proteinExistence type="predicted"/>
<evidence type="ECO:0000313" key="3">
    <source>
        <dbReference type="Proteomes" id="UP000478052"/>
    </source>
</evidence>
<reference evidence="2 3" key="1">
    <citation type="submission" date="2019-08" db="EMBL/GenBank/DDBJ databases">
        <title>Whole genome of Aphis craccivora.</title>
        <authorList>
            <person name="Voronova N.V."/>
            <person name="Shulinski R.S."/>
            <person name="Bandarenka Y.V."/>
            <person name="Zhorov D.G."/>
            <person name="Warner D."/>
        </authorList>
    </citation>
    <scope>NUCLEOTIDE SEQUENCE [LARGE SCALE GENOMIC DNA]</scope>
    <source>
        <strain evidence="2">180601</strain>
        <tissue evidence="2">Whole Body</tissue>
    </source>
</reference>
<dbReference type="SUPFAM" id="SSF53098">
    <property type="entry name" value="Ribonuclease H-like"/>
    <property type="match status" value="1"/>
</dbReference>
<protein>
    <submittedName>
        <fullName evidence="2">Integrase catalytic domain-containing protein</fullName>
    </submittedName>
</protein>
<dbReference type="PANTHER" id="PTHR46585">
    <property type="entry name" value="INTEGRASE CORE DOMAIN CONTAINING PROTEIN"/>
    <property type="match status" value="1"/>
</dbReference>
<dbReference type="InterPro" id="IPR036397">
    <property type="entry name" value="RNaseH_sf"/>
</dbReference>
<gene>
    <name evidence="2" type="ORF">FWK35_00029134</name>
</gene>
<dbReference type="PROSITE" id="PS50994">
    <property type="entry name" value="INTEGRASE"/>
    <property type="match status" value="1"/>
</dbReference>
<dbReference type="OrthoDB" id="6343797at2759"/>
<dbReference type="GO" id="GO:0015074">
    <property type="term" value="P:DNA integration"/>
    <property type="evidence" value="ECO:0007669"/>
    <property type="project" value="InterPro"/>
</dbReference>
<comment type="caution">
    <text evidence="2">The sequence shown here is derived from an EMBL/GenBank/DDBJ whole genome shotgun (WGS) entry which is preliminary data.</text>
</comment>
<sequence>MDQREKIFPRRNVVTRFKDNLWQADLIDMQPHSRQNNGFKFILIIIDTFTKYVWV</sequence>
<dbReference type="InterPro" id="IPR001584">
    <property type="entry name" value="Integrase_cat-core"/>
</dbReference>
<feature type="non-terminal residue" evidence="2">
    <location>
        <position position="55"/>
    </location>
</feature>
<feature type="domain" description="Integrase catalytic" evidence="1">
    <location>
        <begin position="5"/>
        <end position="55"/>
    </location>
</feature>
<dbReference type="InterPro" id="IPR012337">
    <property type="entry name" value="RNaseH-like_sf"/>
</dbReference>
<dbReference type="EMBL" id="VUJU01012678">
    <property type="protein sequence ID" value="KAF0707062.1"/>
    <property type="molecule type" value="Genomic_DNA"/>
</dbReference>
<evidence type="ECO:0000259" key="1">
    <source>
        <dbReference type="PROSITE" id="PS50994"/>
    </source>
</evidence>
<dbReference type="Gene3D" id="3.30.420.10">
    <property type="entry name" value="Ribonuclease H-like superfamily/Ribonuclease H"/>
    <property type="match status" value="1"/>
</dbReference>
<evidence type="ECO:0000313" key="2">
    <source>
        <dbReference type="EMBL" id="KAF0707062.1"/>
    </source>
</evidence>
<dbReference type="Proteomes" id="UP000478052">
    <property type="component" value="Unassembled WGS sequence"/>
</dbReference>
<name>A0A6G0VRZ0_APHCR</name>
<dbReference type="GO" id="GO:0003676">
    <property type="term" value="F:nucleic acid binding"/>
    <property type="evidence" value="ECO:0007669"/>
    <property type="project" value="InterPro"/>
</dbReference>
<keyword evidence="3" id="KW-1185">Reference proteome</keyword>
<dbReference type="PANTHER" id="PTHR46585:SF1">
    <property type="entry name" value="CHROMO DOMAIN-CONTAINING PROTEIN"/>
    <property type="match status" value="1"/>
</dbReference>
<accession>A0A6G0VRZ0</accession>